<sequence length="354" mass="38197">MALPTLERDLRDLFDAVIKELGTEALCAAIQCSGPQCESKSVFEDVAFPPAMLAWAAKDHGVSELDVKFAAEGLWDAVQLAKEEKATAEQIHDQVRRIQGRQPQADQDRADQEWSGLKRAAAGGIAWQPRPTTTHGNHDKYTVPYSRASHVTEKRPYRPKEKIVQRKASDVTEEEKAALPRRKRLKHDDTTQAAMAAKSKKAKDEAKAALKAAKEEKASGKKSKSGAAEATASAQKAASSKKGKAQPKPTKAAKDEEGEKDSSKKAKSGASEAATTKKTASGSKRKAAAAEIEGEEPEKKRAKPTGGKKRKRDNDQDSEEDAPPKKTAKTAPKAPKRGRKSQEEAQGEDAAGCV</sequence>
<keyword evidence="3" id="KW-1185">Reference proteome</keyword>
<evidence type="ECO:0000313" key="2">
    <source>
        <dbReference type="EMBL" id="KAJ7023711.1"/>
    </source>
</evidence>
<feature type="compositionally biased region" description="Low complexity" evidence="1">
    <location>
        <begin position="268"/>
        <end position="282"/>
    </location>
</feature>
<dbReference type="Proteomes" id="UP001218188">
    <property type="component" value="Unassembled WGS sequence"/>
</dbReference>
<reference evidence="2" key="1">
    <citation type="submission" date="2023-03" db="EMBL/GenBank/DDBJ databases">
        <title>Massive genome expansion in bonnet fungi (Mycena s.s.) driven by repeated elements and novel gene families across ecological guilds.</title>
        <authorList>
            <consortium name="Lawrence Berkeley National Laboratory"/>
            <person name="Harder C.B."/>
            <person name="Miyauchi S."/>
            <person name="Viragh M."/>
            <person name="Kuo A."/>
            <person name="Thoen E."/>
            <person name="Andreopoulos B."/>
            <person name="Lu D."/>
            <person name="Skrede I."/>
            <person name="Drula E."/>
            <person name="Henrissat B."/>
            <person name="Morin E."/>
            <person name="Kohler A."/>
            <person name="Barry K."/>
            <person name="LaButti K."/>
            <person name="Morin E."/>
            <person name="Salamov A."/>
            <person name="Lipzen A."/>
            <person name="Mereny Z."/>
            <person name="Hegedus B."/>
            <person name="Baldrian P."/>
            <person name="Stursova M."/>
            <person name="Weitz H."/>
            <person name="Taylor A."/>
            <person name="Grigoriev I.V."/>
            <person name="Nagy L.G."/>
            <person name="Martin F."/>
            <person name="Kauserud H."/>
        </authorList>
    </citation>
    <scope>NUCLEOTIDE SEQUENCE</scope>
    <source>
        <strain evidence="2">CBHHK200</strain>
    </source>
</reference>
<dbReference type="AlphaFoldDB" id="A0AAD6SBP1"/>
<feature type="compositionally biased region" description="Basic and acidic residues" evidence="1">
    <location>
        <begin position="202"/>
        <end position="219"/>
    </location>
</feature>
<feature type="compositionally biased region" description="Basic and acidic residues" evidence="1">
    <location>
        <begin position="150"/>
        <end position="178"/>
    </location>
</feature>
<feature type="region of interest" description="Disordered" evidence="1">
    <location>
        <begin position="147"/>
        <end position="354"/>
    </location>
</feature>
<name>A0AAD6SBP1_9AGAR</name>
<gene>
    <name evidence="2" type="ORF">C8F04DRAFT_1401555</name>
</gene>
<protein>
    <submittedName>
        <fullName evidence="2">Uncharacterized protein</fullName>
    </submittedName>
</protein>
<feature type="compositionally biased region" description="Low complexity" evidence="1">
    <location>
        <begin position="225"/>
        <end position="238"/>
    </location>
</feature>
<dbReference type="EMBL" id="JARJCM010000184">
    <property type="protein sequence ID" value="KAJ7023711.1"/>
    <property type="molecule type" value="Genomic_DNA"/>
</dbReference>
<feature type="compositionally biased region" description="Basic and acidic residues" evidence="1">
    <location>
        <begin position="252"/>
        <end position="264"/>
    </location>
</feature>
<feature type="compositionally biased region" description="Basic residues" evidence="1">
    <location>
        <begin position="300"/>
        <end position="311"/>
    </location>
</feature>
<comment type="caution">
    <text evidence="2">The sequence shown here is derived from an EMBL/GenBank/DDBJ whole genome shotgun (WGS) entry which is preliminary data.</text>
</comment>
<organism evidence="2 3">
    <name type="scientific">Mycena alexandri</name>
    <dbReference type="NCBI Taxonomy" id="1745969"/>
    <lineage>
        <taxon>Eukaryota</taxon>
        <taxon>Fungi</taxon>
        <taxon>Dikarya</taxon>
        <taxon>Basidiomycota</taxon>
        <taxon>Agaricomycotina</taxon>
        <taxon>Agaricomycetes</taxon>
        <taxon>Agaricomycetidae</taxon>
        <taxon>Agaricales</taxon>
        <taxon>Marasmiineae</taxon>
        <taxon>Mycenaceae</taxon>
        <taxon>Mycena</taxon>
    </lineage>
</organism>
<accession>A0AAD6SBP1</accession>
<evidence type="ECO:0000256" key="1">
    <source>
        <dbReference type="SAM" id="MobiDB-lite"/>
    </source>
</evidence>
<proteinExistence type="predicted"/>
<evidence type="ECO:0000313" key="3">
    <source>
        <dbReference type="Proteomes" id="UP001218188"/>
    </source>
</evidence>